<dbReference type="GO" id="GO:0016846">
    <property type="term" value="F:carbon-sulfur lyase activity"/>
    <property type="evidence" value="ECO:0007669"/>
    <property type="project" value="TreeGrafter"/>
</dbReference>
<evidence type="ECO:0000313" key="5">
    <source>
        <dbReference type="EMBL" id="ETW92852.1"/>
    </source>
</evidence>
<dbReference type="InterPro" id="IPR015421">
    <property type="entry name" value="PyrdxlP-dep_Trfase_major"/>
</dbReference>
<dbReference type="PANTHER" id="PTHR11808:SF80">
    <property type="entry name" value="CYSTATHIONINE GAMMA-LYASE"/>
    <property type="match status" value="1"/>
</dbReference>
<dbReference type="PATRIC" id="fig|1429438.4.peg.7828"/>
<comment type="similarity">
    <text evidence="4">Belongs to the trans-sulfuration enzymes family.</text>
</comment>
<evidence type="ECO:0008006" key="7">
    <source>
        <dbReference type="Google" id="ProtNLM"/>
    </source>
</evidence>
<gene>
    <name evidence="5" type="ORF">ETSY1_41835</name>
</gene>
<dbReference type="GO" id="GO:0019346">
    <property type="term" value="P:transsulfuration"/>
    <property type="evidence" value="ECO:0007669"/>
    <property type="project" value="InterPro"/>
</dbReference>
<evidence type="ECO:0000256" key="4">
    <source>
        <dbReference type="RuleBase" id="RU362118"/>
    </source>
</evidence>
<sequence length="334" mass="35979">MNNTPNHRALHEKLAALENAEDAVVMASGMAAITTTLLTVLSAGDHLLAQDCLYGGTHDFLTQDLQGFGITFDFLEGDDPSDWQRQVRPETKAIYVESMTNPTLQVTDLAAVASFAKSNDLVSIIDNTFASPVNYRPPEWGYDLSLHSCTKYLNGHSDIVAGAVIGRADLIQKVTHKLNHLGGSLDPHACFLLYRGMKTLAVRVKHQNESALTLGKFFEAHPAVSKVNYPGLPTHPAYQRSCELFDGFGGMLSIEVEGGLEAAERFMQKAALPVIAPSLGGVETLMTRPAATSHAGMSPEDRQKVGVTDSLVRVSVGIEATEDLVADFDQALAS</sequence>
<dbReference type="InterPro" id="IPR054542">
    <property type="entry name" value="Cys_met_metab_PP"/>
</dbReference>
<dbReference type="PROSITE" id="PS00868">
    <property type="entry name" value="CYS_MET_METAB_PP"/>
    <property type="match status" value="1"/>
</dbReference>
<dbReference type="SUPFAM" id="SSF53383">
    <property type="entry name" value="PLP-dependent transferases"/>
    <property type="match status" value="1"/>
</dbReference>
<organism evidence="5 6">
    <name type="scientific">Entotheonella factor</name>
    <dbReference type="NCBI Taxonomy" id="1429438"/>
    <lineage>
        <taxon>Bacteria</taxon>
        <taxon>Pseudomonadati</taxon>
        <taxon>Nitrospinota/Tectimicrobiota group</taxon>
        <taxon>Candidatus Tectimicrobiota</taxon>
        <taxon>Candidatus Entotheonellia</taxon>
        <taxon>Candidatus Entotheonellales</taxon>
        <taxon>Candidatus Entotheonellaceae</taxon>
        <taxon>Candidatus Entotheonella</taxon>
    </lineage>
</organism>
<comment type="cofactor">
    <cofactor evidence="1 4">
        <name>pyridoxal 5'-phosphate</name>
        <dbReference type="ChEBI" id="CHEBI:597326"/>
    </cofactor>
</comment>
<dbReference type="Proteomes" id="UP000019141">
    <property type="component" value="Unassembled WGS sequence"/>
</dbReference>
<dbReference type="FunFam" id="3.90.1150.10:FF:000033">
    <property type="entry name" value="Cystathionine gamma-synthase"/>
    <property type="match status" value="1"/>
</dbReference>
<keyword evidence="2 3" id="KW-0663">Pyridoxal phosphate</keyword>
<dbReference type="PANTHER" id="PTHR11808">
    <property type="entry name" value="TRANS-SULFURATION ENZYME FAMILY MEMBER"/>
    <property type="match status" value="1"/>
</dbReference>
<name>W4L489_ENTF1</name>
<proteinExistence type="inferred from homology"/>
<reference evidence="5 6" key="1">
    <citation type="journal article" date="2014" name="Nature">
        <title>An environmental bacterial taxon with a large and distinct metabolic repertoire.</title>
        <authorList>
            <person name="Wilson M.C."/>
            <person name="Mori T."/>
            <person name="Ruckert C."/>
            <person name="Uria A.R."/>
            <person name="Helf M.J."/>
            <person name="Takada K."/>
            <person name="Gernert C."/>
            <person name="Steffens U.A."/>
            <person name="Heycke N."/>
            <person name="Schmitt S."/>
            <person name="Rinke C."/>
            <person name="Helfrich E.J."/>
            <person name="Brachmann A.O."/>
            <person name="Gurgui C."/>
            <person name="Wakimoto T."/>
            <person name="Kracht M."/>
            <person name="Crusemann M."/>
            <person name="Hentschel U."/>
            <person name="Abe I."/>
            <person name="Matsunaga S."/>
            <person name="Kalinowski J."/>
            <person name="Takeyama H."/>
            <person name="Piel J."/>
        </authorList>
    </citation>
    <scope>NUCLEOTIDE SEQUENCE [LARGE SCALE GENOMIC DNA]</scope>
    <source>
        <strain evidence="6">TSY1</strain>
    </source>
</reference>
<dbReference type="CDD" id="cd00614">
    <property type="entry name" value="CGS_like"/>
    <property type="match status" value="1"/>
</dbReference>
<dbReference type="GO" id="GO:0005737">
    <property type="term" value="C:cytoplasm"/>
    <property type="evidence" value="ECO:0007669"/>
    <property type="project" value="TreeGrafter"/>
</dbReference>
<dbReference type="FunFam" id="3.40.640.10:FF:000046">
    <property type="entry name" value="Cystathionine gamma-lyase"/>
    <property type="match status" value="1"/>
</dbReference>
<dbReference type="GO" id="GO:0009086">
    <property type="term" value="P:methionine biosynthetic process"/>
    <property type="evidence" value="ECO:0007669"/>
    <property type="project" value="UniProtKB-ARBA"/>
</dbReference>
<dbReference type="InterPro" id="IPR015422">
    <property type="entry name" value="PyrdxlP-dep_Trfase_small"/>
</dbReference>
<accession>W4L489</accession>
<dbReference type="InterPro" id="IPR015424">
    <property type="entry name" value="PyrdxlP-dep_Trfase"/>
</dbReference>
<keyword evidence="6" id="KW-1185">Reference proteome</keyword>
<dbReference type="InterPro" id="IPR000277">
    <property type="entry name" value="Cys/Met-Metab_PyrdxlP-dep_enz"/>
</dbReference>
<dbReference type="GO" id="GO:0030170">
    <property type="term" value="F:pyridoxal phosphate binding"/>
    <property type="evidence" value="ECO:0007669"/>
    <property type="project" value="InterPro"/>
</dbReference>
<dbReference type="Pfam" id="PF01053">
    <property type="entry name" value="Cys_Met_Meta_PP"/>
    <property type="match status" value="1"/>
</dbReference>
<dbReference type="EMBL" id="AZHW01001358">
    <property type="protein sequence ID" value="ETW92852.1"/>
    <property type="molecule type" value="Genomic_DNA"/>
</dbReference>
<dbReference type="Gene3D" id="3.90.1150.10">
    <property type="entry name" value="Aspartate Aminotransferase, domain 1"/>
    <property type="match status" value="1"/>
</dbReference>
<comment type="caution">
    <text evidence="5">The sequence shown here is derived from an EMBL/GenBank/DDBJ whole genome shotgun (WGS) entry which is preliminary data.</text>
</comment>
<evidence type="ECO:0000256" key="3">
    <source>
        <dbReference type="PIRSR" id="PIRSR001434-2"/>
    </source>
</evidence>
<protein>
    <recommendedName>
        <fullName evidence="7">Cystathionine beta-lyase</fullName>
    </recommendedName>
</protein>
<dbReference type="PIRSF" id="PIRSF001434">
    <property type="entry name" value="CGS"/>
    <property type="match status" value="1"/>
</dbReference>
<feature type="modified residue" description="N6-(pyridoxal phosphate)lysine" evidence="3">
    <location>
        <position position="151"/>
    </location>
</feature>
<dbReference type="Gene3D" id="3.40.640.10">
    <property type="entry name" value="Type I PLP-dependent aspartate aminotransferase-like (Major domain)"/>
    <property type="match status" value="1"/>
</dbReference>
<evidence type="ECO:0000256" key="1">
    <source>
        <dbReference type="ARBA" id="ARBA00001933"/>
    </source>
</evidence>
<evidence type="ECO:0000256" key="2">
    <source>
        <dbReference type="ARBA" id="ARBA00022898"/>
    </source>
</evidence>
<dbReference type="AlphaFoldDB" id="W4L489"/>
<evidence type="ECO:0000313" key="6">
    <source>
        <dbReference type="Proteomes" id="UP000019141"/>
    </source>
</evidence>
<dbReference type="HOGENOM" id="CLU_018986_2_2_7"/>